<accession>A0A091DHP2</accession>
<keyword evidence="3" id="KW-1185">Reference proteome</keyword>
<feature type="compositionally biased region" description="Basic and acidic residues" evidence="1">
    <location>
        <begin position="81"/>
        <end position="92"/>
    </location>
</feature>
<feature type="compositionally biased region" description="Polar residues" evidence="1">
    <location>
        <begin position="104"/>
        <end position="114"/>
    </location>
</feature>
<reference evidence="2 3" key="1">
    <citation type="submission" date="2013-11" db="EMBL/GenBank/DDBJ databases">
        <title>The Damaraland mole rat (Fukomys damarensis) genome and evolution of African mole rats.</title>
        <authorList>
            <person name="Gladyshev V.N."/>
            <person name="Fang X."/>
        </authorList>
    </citation>
    <scope>NUCLEOTIDE SEQUENCE [LARGE SCALE GENOMIC DNA]</scope>
    <source>
        <tissue evidence="2">Liver</tissue>
    </source>
</reference>
<name>A0A091DHP2_FUKDA</name>
<gene>
    <name evidence="2" type="ORF">H920_08538</name>
</gene>
<evidence type="ECO:0000313" key="3">
    <source>
        <dbReference type="Proteomes" id="UP000028990"/>
    </source>
</evidence>
<feature type="region of interest" description="Disordered" evidence="1">
    <location>
        <begin position="72"/>
        <end position="116"/>
    </location>
</feature>
<sequence length="156" mass="16429">MPGESLSSSLLGCAAGGSAFFCPSPRPINTVTWIFGFSAACETEDLNPEGPKAWGRSQKICTGGVKELCHQAEGSTLEPGSDAHGEDQRSPDRTAAIPSDGEDLSSSSNENSQVHIKKTNHSKLLLANQQPMISPSSYPFMLLATVLSGSSMPKPH</sequence>
<evidence type="ECO:0000256" key="1">
    <source>
        <dbReference type="SAM" id="MobiDB-lite"/>
    </source>
</evidence>
<organism evidence="2 3">
    <name type="scientific">Fukomys damarensis</name>
    <name type="common">Damaraland mole rat</name>
    <name type="synonym">Cryptomys damarensis</name>
    <dbReference type="NCBI Taxonomy" id="885580"/>
    <lineage>
        <taxon>Eukaryota</taxon>
        <taxon>Metazoa</taxon>
        <taxon>Chordata</taxon>
        <taxon>Craniata</taxon>
        <taxon>Vertebrata</taxon>
        <taxon>Euteleostomi</taxon>
        <taxon>Mammalia</taxon>
        <taxon>Eutheria</taxon>
        <taxon>Euarchontoglires</taxon>
        <taxon>Glires</taxon>
        <taxon>Rodentia</taxon>
        <taxon>Hystricomorpha</taxon>
        <taxon>Bathyergidae</taxon>
        <taxon>Fukomys</taxon>
    </lineage>
</organism>
<dbReference type="AlphaFoldDB" id="A0A091DHP2"/>
<proteinExistence type="predicted"/>
<evidence type="ECO:0000313" key="2">
    <source>
        <dbReference type="EMBL" id="KFO30028.1"/>
    </source>
</evidence>
<protein>
    <submittedName>
        <fullName evidence="2">Uncharacterized protein</fullName>
    </submittedName>
</protein>
<dbReference type="Proteomes" id="UP000028990">
    <property type="component" value="Unassembled WGS sequence"/>
</dbReference>
<dbReference type="EMBL" id="KN122516">
    <property type="protein sequence ID" value="KFO30028.1"/>
    <property type="molecule type" value="Genomic_DNA"/>
</dbReference>